<accession>A0ABR1UT55</accession>
<evidence type="ECO:0000313" key="3">
    <source>
        <dbReference type="Proteomes" id="UP001433268"/>
    </source>
</evidence>
<dbReference type="Proteomes" id="UP001433268">
    <property type="component" value="Unassembled WGS sequence"/>
</dbReference>
<feature type="signal peptide" evidence="1">
    <location>
        <begin position="1"/>
        <end position="19"/>
    </location>
</feature>
<sequence>MIALAIWIWATLVCALVSGAAVQPNGGSASNSSALMPGIIWRGNVTVDGPIYEFNGTVQEIYAQIKKVNPAYELMPRKHSSSNPKHSERVWYMLTHVQCETPYGPPDDWGYAVTNNIQDGITYLEGLTGDCGVTPGPCGRVSCSWDSAISWCWNNPSGGYTLKCSELAGYAQEVVNNCPYRPNEVWGEAYDSAGFSVFCAGKLHLC</sequence>
<feature type="chain" id="PRO_5046505195" description="Secreted protein" evidence="1">
    <location>
        <begin position="20"/>
        <end position="206"/>
    </location>
</feature>
<dbReference type="RefSeq" id="XP_066660715.1">
    <property type="nucleotide sequence ID" value="XM_066818527.1"/>
</dbReference>
<evidence type="ECO:0000256" key="1">
    <source>
        <dbReference type="SAM" id="SignalP"/>
    </source>
</evidence>
<keyword evidence="1" id="KW-0732">Signal</keyword>
<proteinExistence type="predicted"/>
<evidence type="ECO:0008006" key="4">
    <source>
        <dbReference type="Google" id="ProtNLM"/>
    </source>
</evidence>
<dbReference type="PANTHER" id="PTHR35605:SF1">
    <property type="entry name" value="ECP2 EFFECTOR PROTEIN DOMAIN-CONTAINING PROTEIN-RELATED"/>
    <property type="match status" value="1"/>
</dbReference>
<comment type="caution">
    <text evidence="2">The sequence shown here is derived from an EMBL/GenBank/DDBJ whole genome shotgun (WGS) entry which is preliminary data.</text>
</comment>
<gene>
    <name evidence="2" type="ORF">PG997_014213</name>
</gene>
<evidence type="ECO:0000313" key="2">
    <source>
        <dbReference type="EMBL" id="KAK8062116.1"/>
    </source>
</evidence>
<organism evidence="2 3">
    <name type="scientific">Apiospora hydei</name>
    <dbReference type="NCBI Taxonomy" id="1337664"/>
    <lineage>
        <taxon>Eukaryota</taxon>
        <taxon>Fungi</taxon>
        <taxon>Dikarya</taxon>
        <taxon>Ascomycota</taxon>
        <taxon>Pezizomycotina</taxon>
        <taxon>Sordariomycetes</taxon>
        <taxon>Xylariomycetidae</taxon>
        <taxon>Amphisphaeriales</taxon>
        <taxon>Apiosporaceae</taxon>
        <taxon>Apiospora</taxon>
    </lineage>
</organism>
<protein>
    <recommendedName>
        <fullName evidence="4">Secreted protein</fullName>
    </recommendedName>
</protein>
<dbReference type="GeneID" id="92051587"/>
<dbReference type="EMBL" id="JAQQWN010000010">
    <property type="protein sequence ID" value="KAK8062116.1"/>
    <property type="molecule type" value="Genomic_DNA"/>
</dbReference>
<dbReference type="PANTHER" id="PTHR35605">
    <property type="entry name" value="ECP2 EFFECTOR PROTEIN DOMAIN-CONTAINING PROTEIN-RELATED"/>
    <property type="match status" value="1"/>
</dbReference>
<keyword evidence="3" id="KW-1185">Reference proteome</keyword>
<name>A0ABR1UT55_9PEZI</name>
<reference evidence="2 3" key="1">
    <citation type="submission" date="2023-01" db="EMBL/GenBank/DDBJ databases">
        <title>Analysis of 21 Apiospora genomes using comparative genomics revels a genus with tremendous synthesis potential of carbohydrate active enzymes and secondary metabolites.</title>
        <authorList>
            <person name="Sorensen T."/>
        </authorList>
    </citation>
    <scope>NUCLEOTIDE SEQUENCE [LARGE SCALE GENOMIC DNA]</scope>
    <source>
        <strain evidence="2 3">CBS 114990</strain>
    </source>
</reference>